<dbReference type="InterPro" id="IPR036388">
    <property type="entry name" value="WH-like_DNA-bd_sf"/>
</dbReference>
<evidence type="ECO:0000256" key="3">
    <source>
        <dbReference type="PROSITE-ProRule" id="PRU01091"/>
    </source>
</evidence>
<name>A0A0E2BM51_9LEPT</name>
<sequence>MHRDTDQTGVKPKILVADDDDRIRRMIRISLNASHYEVIESATVEETIHRTARHSPDLILLDLQFPDGNGITALRKIRSWSDAPVIVLSVLSSDSEKISLLDGGADDYITKPFSMGELLARIRVALRNKTQEPGSPIFVSGSLYVDLSSRSVKVSGTVVHLTPIEYSFLSLLVQHAGKVLTQEQIIRHVWGPFAKNESGPLRVHVASLRKKIESDPSSPELLLTEPGVGYRLFLNS</sequence>
<gene>
    <name evidence="6" type="ORF">LEP1GSC179_0870</name>
</gene>
<dbReference type="SMART" id="SM00448">
    <property type="entry name" value="REC"/>
    <property type="match status" value="1"/>
</dbReference>
<dbReference type="InterPro" id="IPR039420">
    <property type="entry name" value="WalR-like"/>
</dbReference>
<reference evidence="6" key="1">
    <citation type="submission" date="2012-10" db="EMBL/GenBank/DDBJ databases">
        <authorList>
            <person name="Harkins D.M."/>
            <person name="Durkin A.S."/>
            <person name="Brinkac L.M."/>
            <person name="Haft D.H."/>
            <person name="Selengut J.D."/>
            <person name="Sanka R."/>
            <person name="DePew J."/>
            <person name="Purushe J."/>
            <person name="Matthias M.A."/>
            <person name="Vinetz J.M."/>
            <person name="Sutton G.G."/>
            <person name="Nierman W.C."/>
            <person name="Fouts D.E."/>
        </authorList>
    </citation>
    <scope>NUCLEOTIDE SEQUENCE [LARGE SCALE GENOMIC DNA]</scope>
    <source>
        <strain evidence="6">MOR084</strain>
    </source>
</reference>
<dbReference type="PANTHER" id="PTHR48111:SF50">
    <property type="entry name" value="KDP OPERON TRANSCRIPTIONAL REGULATORY PROTEIN KDPE"/>
    <property type="match status" value="1"/>
</dbReference>
<keyword evidence="2" id="KW-0597">Phosphoprotein</keyword>
<feature type="domain" description="OmpR/PhoB-type" evidence="5">
    <location>
        <begin position="135"/>
        <end position="234"/>
    </location>
</feature>
<dbReference type="Proteomes" id="UP000006329">
    <property type="component" value="Unassembled WGS sequence"/>
</dbReference>
<keyword evidence="1 3" id="KW-0238">DNA-binding</keyword>
<dbReference type="PROSITE" id="PS51755">
    <property type="entry name" value="OMPR_PHOB"/>
    <property type="match status" value="1"/>
</dbReference>
<feature type="modified residue" description="4-aspartylphosphate" evidence="2">
    <location>
        <position position="62"/>
    </location>
</feature>
<dbReference type="GO" id="GO:0000156">
    <property type="term" value="F:phosphorelay response regulator activity"/>
    <property type="evidence" value="ECO:0007669"/>
    <property type="project" value="TreeGrafter"/>
</dbReference>
<dbReference type="Pfam" id="PF00072">
    <property type="entry name" value="Response_reg"/>
    <property type="match status" value="1"/>
</dbReference>
<dbReference type="GO" id="GO:0005829">
    <property type="term" value="C:cytosol"/>
    <property type="evidence" value="ECO:0007669"/>
    <property type="project" value="TreeGrafter"/>
</dbReference>
<feature type="DNA-binding region" description="OmpR/PhoB-type" evidence="3">
    <location>
        <begin position="135"/>
        <end position="234"/>
    </location>
</feature>
<dbReference type="FunFam" id="1.10.10.10:FF:000210">
    <property type="entry name" value="Winged-helix transcriptional response regulator KdpE"/>
    <property type="match status" value="1"/>
</dbReference>
<evidence type="ECO:0000259" key="5">
    <source>
        <dbReference type="PROSITE" id="PS51755"/>
    </source>
</evidence>
<evidence type="ECO:0000256" key="1">
    <source>
        <dbReference type="ARBA" id="ARBA00023125"/>
    </source>
</evidence>
<evidence type="ECO:0000313" key="7">
    <source>
        <dbReference type="Proteomes" id="UP000006329"/>
    </source>
</evidence>
<proteinExistence type="predicted"/>
<evidence type="ECO:0000313" key="6">
    <source>
        <dbReference type="EMBL" id="EKO32360.1"/>
    </source>
</evidence>
<evidence type="ECO:0000256" key="2">
    <source>
        <dbReference type="PROSITE-ProRule" id="PRU00169"/>
    </source>
</evidence>
<keyword evidence="7" id="KW-1185">Reference proteome</keyword>
<feature type="domain" description="Response regulatory" evidence="4">
    <location>
        <begin position="13"/>
        <end position="126"/>
    </location>
</feature>
<evidence type="ECO:0000259" key="4">
    <source>
        <dbReference type="PROSITE" id="PS50110"/>
    </source>
</evidence>
<dbReference type="GO" id="GO:0000976">
    <property type="term" value="F:transcription cis-regulatory region binding"/>
    <property type="evidence" value="ECO:0007669"/>
    <property type="project" value="TreeGrafter"/>
</dbReference>
<dbReference type="InterPro" id="IPR011006">
    <property type="entry name" value="CheY-like_superfamily"/>
</dbReference>
<dbReference type="Gene3D" id="6.10.250.690">
    <property type="match status" value="1"/>
</dbReference>
<dbReference type="GO" id="GO:0006355">
    <property type="term" value="P:regulation of DNA-templated transcription"/>
    <property type="evidence" value="ECO:0007669"/>
    <property type="project" value="InterPro"/>
</dbReference>
<dbReference type="GO" id="GO:0032993">
    <property type="term" value="C:protein-DNA complex"/>
    <property type="evidence" value="ECO:0007669"/>
    <property type="project" value="TreeGrafter"/>
</dbReference>
<dbReference type="PROSITE" id="PS50110">
    <property type="entry name" value="RESPONSE_REGULATORY"/>
    <property type="match status" value="1"/>
</dbReference>
<dbReference type="PANTHER" id="PTHR48111">
    <property type="entry name" value="REGULATOR OF RPOS"/>
    <property type="match status" value="1"/>
</dbReference>
<dbReference type="Pfam" id="PF00486">
    <property type="entry name" value="Trans_reg_C"/>
    <property type="match status" value="1"/>
</dbReference>
<dbReference type="AlphaFoldDB" id="A0A0E2BM51"/>
<accession>A0A0E2BM51</accession>
<protein>
    <submittedName>
        <fullName evidence="6">KDP operon transcriptional regulatory protein KdpE</fullName>
    </submittedName>
</protein>
<dbReference type="CDD" id="cd00383">
    <property type="entry name" value="trans_reg_C"/>
    <property type="match status" value="1"/>
</dbReference>
<dbReference type="SUPFAM" id="SSF52172">
    <property type="entry name" value="CheY-like"/>
    <property type="match status" value="1"/>
</dbReference>
<comment type="caution">
    <text evidence="6">The sequence shown here is derived from an EMBL/GenBank/DDBJ whole genome shotgun (WGS) entry which is preliminary data.</text>
</comment>
<dbReference type="SMART" id="SM00862">
    <property type="entry name" value="Trans_reg_C"/>
    <property type="match status" value="1"/>
</dbReference>
<dbReference type="InterPro" id="IPR001789">
    <property type="entry name" value="Sig_transdc_resp-reg_receiver"/>
</dbReference>
<dbReference type="InterPro" id="IPR001867">
    <property type="entry name" value="OmpR/PhoB-type_DNA-bd"/>
</dbReference>
<dbReference type="Gene3D" id="1.10.10.10">
    <property type="entry name" value="Winged helix-like DNA-binding domain superfamily/Winged helix DNA-binding domain"/>
    <property type="match status" value="1"/>
</dbReference>
<dbReference type="Gene3D" id="3.40.50.2300">
    <property type="match status" value="1"/>
</dbReference>
<organism evidence="6 7">
    <name type="scientific">Leptospira santarosai str. MOR084</name>
    <dbReference type="NCBI Taxonomy" id="1049984"/>
    <lineage>
        <taxon>Bacteria</taxon>
        <taxon>Pseudomonadati</taxon>
        <taxon>Spirochaetota</taxon>
        <taxon>Spirochaetia</taxon>
        <taxon>Leptospirales</taxon>
        <taxon>Leptospiraceae</taxon>
        <taxon>Leptospira</taxon>
    </lineage>
</organism>
<dbReference type="EMBL" id="AHON02000073">
    <property type="protein sequence ID" value="EKO32360.1"/>
    <property type="molecule type" value="Genomic_DNA"/>
</dbReference>